<protein>
    <submittedName>
        <fullName evidence="4">Uncharacterized protein</fullName>
    </submittedName>
</protein>
<evidence type="ECO:0000313" key="4">
    <source>
        <dbReference type="EMBL" id="KAG5449305.1"/>
    </source>
</evidence>
<dbReference type="PROSITE" id="PS50088">
    <property type="entry name" value="ANK_REPEAT"/>
    <property type="match status" value="1"/>
</dbReference>
<dbReference type="SUPFAM" id="SSF48403">
    <property type="entry name" value="Ankyrin repeat"/>
    <property type="match status" value="1"/>
</dbReference>
<gene>
    <name evidence="4" type="ORF">CSKR_100609</name>
</gene>
<evidence type="ECO:0000256" key="1">
    <source>
        <dbReference type="ARBA" id="ARBA00022737"/>
    </source>
</evidence>
<accession>A0A8T1MKF1</accession>
<sequence>MFRSEDIRVTVVMRCVKASKKYMIEKSAAENVGTPGSKVAQDLMDFMLYKCTTDLTNPTRITVTIKIPLWTETFTRHSKNDLYHLRPPDQVEQLSHGTRQNSLMNDMLTTEGKRIVAAKIASSSGSGGAPIRVINAFIQVKDYAGLDRYLGKHQIPLDILTSALQTACMSADSEAVEIFSKHGANVNHVDQFGTTLLHFAMRGGGDQHVVKALVAHGLDYMSWRSEGLPLLHWACTLGYIDLVEMTTSLLQKRRQSEDYQYVHLNKYFKQQPSKAVGVPGGALQISIYSNR</sequence>
<dbReference type="Pfam" id="PF12796">
    <property type="entry name" value="Ank_2"/>
    <property type="match status" value="1"/>
</dbReference>
<keyword evidence="5" id="KW-1185">Reference proteome</keyword>
<name>A0A8T1MKF1_CLOSI</name>
<reference evidence="4 5" key="2">
    <citation type="journal article" date="2021" name="Genomics">
        <title>High-quality reference genome for Clonorchis sinensis.</title>
        <authorList>
            <person name="Young N.D."/>
            <person name="Stroehlein A.J."/>
            <person name="Kinkar L."/>
            <person name="Wang T."/>
            <person name="Sohn W.M."/>
            <person name="Chang B.C.H."/>
            <person name="Kaur P."/>
            <person name="Weisz D."/>
            <person name="Dudchenko O."/>
            <person name="Aiden E.L."/>
            <person name="Korhonen P.K."/>
            <person name="Gasser R.B."/>
        </authorList>
    </citation>
    <scope>NUCLEOTIDE SEQUENCE [LARGE SCALE GENOMIC DNA]</scope>
    <source>
        <strain evidence="4">Cs-k2</strain>
    </source>
</reference>
<evidence type="ECO:0000313" key="5">
    <source>
        <dbReference type="Proteomes" id="UP000286415"/>
    </source>
</evidence>
<dbReference type="PANTHER" id="PTHR24189">
    <property type="entry name" value="MYOTROPHIN"/>
    <property type="match status" value="1"/>
</dbReference>
<reference evidence="4 5" key="1">
    <citation type="journal article" date="2018" name="Biotechnol. Adv.">
        <title>Improved genomic resources and new bioinformatic workflow for the carcinogenic parasite Clonorchis sinensis: Biotechnological implications.</title>
        <authorList>
            <person name="Wang D."/>
            <person name="Korhonen P.K."/>
            <person name="Gasser R.B."/>
            <person name="Young N.D."/>
        </authorList>
    </citation>
    <scope>NUCLEOTIDE SEQUENCE [LARGE SCALE GENOMIC DNA]</scope>
    <source>
        <strain evidence="4">Cs-k2</strain>
    </source>
</reference>
<organism evidence="4 5">
    <name type="scientific">Clonorchis sinensis</name>
    <name type="common">Chinese liver fluke</name>
    <dbReference type="NCBI Taxonomy" id="79923"/>
    <lineage>
        <taxon>Eukaryota</taxon>
        <taxon>Metazoa</taxon>
        <taxon>Spiralia</taxon>
        <taxon>Lophotrochozoa</taxon>
        <taxon>Platyhelminthes</taxon>
        <taxon>Trematoda</taxon>
        <taxon>Digenea</taxon>
        <taxon>Opisthorchiida</taxon>
        <taxon>Opisthorchiata</taxon>
        <taxon>Opisthorchiidae</taxon>
        <taxon>Clonorchis</taxon>
    </lineage>
</organism>
<dbReference type="InterPro" id="IPR050745">
    <property type="entry name" value="Multifunctional_regulatory"/>
</dbReference>
<dbReference type="Gene3D" id="1.25.40.20">
    <property type="entry name" value="Ankyrin repeat-containing domain"/>
    <property type="match status" value="1"/>
</dbReference>
<dbReference type="EMBL" id="NIRI02000042">
    <property type="protein sequence ID" value="KAG5449305.1"/>
    <property type="molecule type" value="Genomic_DNA"/>
</dbReference>
<comment type="caution">
    <text evidence="4">The sequence shown here is derived from an EMBL/GenBank/DDBJ whole genome shotgun (WGS) entry which is preliminary data.</text>
</comment>
<dbReference type="PANTHER" id="PTHR24189:SF50">
    <property type="entry name" value="ANKYRIN REPEAT AND SOCS BOX PROTEIN 2"/>
    <property type="match status" value="1"/>
</dbReference>
<dbReference type="OrthoDB" id="426293at2759"/>
<dbReference type="AlphaFoldDB" id="A0A8T1MKF1"/>
<keyword evidence="2 3" id="KW-0040">ANK repeat</keyword>
<dbReference type="SMART" id="SM00248">
    <property type="entry name" value="ANK"/>
    <property type="match status" value="3"/>
</dbReference>
<proteinExistence type="predicted"/>
<dbReference type="Proteomes" id="UP000286415">
    <property type="component" value="Unassembled WGS sequence"/>
</dbReference>
<feature type="repeat" description="ANK" evidence="3">
    <location>
        <begin position="192"/>
        <end position="219"/>
    </location>
</feature>
<keyword evidence="1" id="KW-0677">Repeat</keyword>
<dbReference type="InterPro" id="IPR002110">
    <property type="entry name" value="Ankyrin_rpt"/>
</dbReference>
<dbReference type="PROSITE" id="PS50297">
    <property type="entry name" value="ANK_REP_REGION"/>
    <property type="match status" value="1"/>
</dbReference>
<dbReference type="InterPro" id="IPR036770">
    <property type="entry name" value="Ankyrin_rpt-contain_sf"/>
</dbReference>
<evidence type="ECO:0000256" key="3">
    <source>
        <dbReference type="PROSITE-ProRule" id="PRU00023"/>
    </source>
</evidence>
<evidence type="ECO:0000256" key="2">
    <source>
        <dbReference type="ARBA" id="ARBA00023043"/>
    </source>
</evidence>